<comment type="caution">
    <text evidence="2">The sequence shown here is derived from an EMBL/GenBank/DDBJ whole genome shotgun (WGS) entry which is preliminary data.</text>
</comment>
<keyword evidence="1" id="KW-1133">Transmembrane helix</keyword>
<keyword evidence="1" id="KW-0812">Transmembrane</keyword>
<dbReference type="InterPro" id="IPR014231">
    <property type="entry name" value="Spore_YpjB"/>
</dbReference>
<reference evidence="2 3" key="1">
    <citation type="submission" date="2018-10" db="EMBL/GenBank/DDBJ databases">
        <title>Phylogenomics of Brevibacillus.</title>
        <authorList>
            <person name="Dunlap C."/>
        </authorList>
    </citation>
    <scope>NUCLEOTIDE SEQUENCE [LARGE SCALE GENOMIC DNA]</scope>
    <source>
        <strain evidence="2 3">JCM 15716</strain>
    </source>
</reference>
<evidence type="ECO:0000313" key="2">
    <source>
        <dbReference type="EMBL" id="RNB81657.1"/>
    </source>
</evidence>
<dbReference type="Pfam" id="PF09577">
    <property type="entry name" value="Spore_YpjB"/>
    <property type="match status" value="1"/>
</dbReference>
<dbReference type="AlphaFoldDB" id="A0A3M8D2I1"/>
<protein>
    <submittedName>
        <fullName evidence="2">Sporulation protein</fullName>
    </submittedName>
</protein>
<sequence>MRKNIKILLLLLVTGLALSWPMYTILSSMEKSDEQQQFSRVDKLAEELLVLTKKGDMEQARIKIQNLADIFPSQTLPVSIKIESLNAVTQSILAARNVFSAGKADDDKLLWHATQVRVAIDALTHPNQAMWRNYYTSFTSQMQNLMSASVERDAEELRDQFAENYRLFLAIKPAMSVQLSEPEMEKINASYDALVKQVRNETVDWQVVRETLRDLNASISAAFLGDDRHAISDWLDTRSLVMLSTSIGTLVSITLAYVAWRKYYAASV</sequence>
<evidence type="ECO:0000313" key="3">
    <source>
        <dbReference type="Proteomes" id="UP000271031"/>
    </source>
</evidence>
<accession>A0A3M8D2I1</accession>
<gene>
    <name evidence="2" type="ORF">EDM56_25415</name>
</gene>
<proteinExistence type="predicted"/>
<organism evidence="2 3">
    <name type="scientific">Brevibacillus fluminis</name>
    <dbReference type="NCBI Taxonomy" id="511487"/>
    <lineage>
        <taxon>Bacteria</taxon>
        <taxon>Bacillati</taxon>
        <taxon>Bacillota</taxon>
        <taxon>Bacilli</taxon>
        <taxon>Bacillales</taxon>
        <taxon>Paenibacillaceae</taxon>
        <taxon>Brevibacillus</taxon>
    </lineage>
</organism>
<dbReference type="Proteomes" id="UP000271031">
    <property type="component" value="Unassembled WGS sequence"/>
</dbReference>
<keyword evidence="1" id="KW-0472">Membrane</keyword>
<dbReference type="OrthoDB" id="2464294at2"/>
<dbReference type="RefSeq" id="WP_122920741.1">
    <property type="nucleotide sequence ID" value="NZ_RHHQ01000022.1"/>
</dbReference>
<dbReference type="EMBL" id="RHHQ01000022">
    <property type="protein sequence ID" value="RNB81657.1"/>
    <property type="molecule type" value="Genomic_DNA"/>
</dbReference>
<feature type="transmembrane region" description="Helical" evidence="1">
    <location>
        <begin position="240"/>
        <end position="260"/>
    </location>
</feature>
<name>A0A3M8D2I1_9BACL</name>
<evidence type="ECO:0000256" key="1">
    <source>
        <dbReference type="SAM" id="Phobius"/>
    </source>
</evidence>
<keyword evidence="3" id="KW-1185">Reference proteome</keyword>